<feature type="region of interest" description="Disordered" evidence="1">
    <location>
        <begin position="29"/>
        <end position="98"/>
    </location>
</feature>
<accession>E6MHT9</accession>
<evidence type="ECO:0000256" key="2">
    <source>
        <dbReference type="SAM" id="Phobius"/>
    </source>
</evidence>
<evidence type="ECO:0008006" key="7">
    <source>
        <dbReference type="Google" id="ProtNLM"/>
    </source>
</evidence>
<dbReference type="InterPro" id="IPR026870">
    <property type="entry name" value="Zinc_ribbon_dom"/>
</dbReference>
<dbReference type="OrthoDB" id="9802197at2"/>
<dbReference type="Pfam" id="PF13290">
    <property type="entry name" value="CHB_HEX_C_1"/>
    <property type="match status" value="1"/>
</dbReference>
<evidence type="ECO:0000256" key="1">
    <source>
        <dbReference type="SAM" id="MobiDB-lite"/>
    </source>
</evidence>
<feature type="compositionally biased region" description="Basic residues" evidence="1">
    <location>
        <begin position="66"/>
        <end position="75"/>
    </location>
</feature>
<evidence type="ECO:0000313" key="6">
    <source>
        <dbReference type="Proteomes" id="UP000004754"/>
    </source>
</evidence>
<dbReference type="EMBL" id="AEQN01000022">
    <property type="protein sequence ID" value="EFV01263.1"/>
    <property type="molecule type" value="Genomic_DNA"/>
</dbReference>
<protein>
    <recommendedName>
        <fullName evidence="7">Zinc-ribbon domain-containing protein</fullName>
    </recommendedName>
</protein>
<feature type="compositionally biased region" description="Low complexity" evidence="1">
    <location>
        <begin position="50"/>
        <end position="60"/>
    </location>
</feature>
<dbReference type="STRING" id="887929.HMP0721_1644"/>
<dbReference type="RefSeq" id="WP_006599066.1">
    <property type="nucleotide sequence ID" value="NZ_GL622359.1"/>
</dbReference>
<gene>
    <name evidence="5" type="ORF">HMP0721_1644</name>
</gene>
<feature type="transmembrane region" description="Helical" evidence="2">
    <location>
        <begin position="108"/>
        <end position="129"/>
    </location>
</feature>
<evidence type="ECO:0000313" key="5">
    <source>
        <dbReference type="EMBL" id="EFV01263.1"/>
    </source>
</evidence>
<comment type="caution">
    <text evidence="5">The sequence shown here is derived from an EMBL/GenBank/DDBJ whole genome shotgun (WGS) entry which is preliminary data.</text>
</comment>
<name>E6MHT9_9FIRM</name>
<keyword evidence="2" id="KW-0472">Membrane</keyword>
<dbReference type="InterPro" id="IPR059177">
    <property type="entry name" value="GH29D-like_dom"/>
</dbReference>
<sequence>MFCRHCGKPIIATDRFCKHCGSPNALFHADESAPSDLDRDQGKALDLSEAEAAVRPAPREGNTAAGKRRWRKRVSARQVSGPRSGDEEAKPEQKIVPPVKKKKPNLKAIAVVAGLILVAAAAGGLFLWLQNNQYTHAMRAGDSYLDAAKYKNAKASYAQASRIKARKPDGYEGQAAADIGLGQYPSAKKQLNAAVKHESTTYGKALWAALEARTNRKRAAVAKLNQVAEADDINRRAGVTAGDAAKRLGKYNTGIKIVNKALKNVTSKKDKKYLYDTLIDLYVAANKSNDAISDLLDRAAKATGDTSYIDRRETLLVGKPVFKDASGTFNAGFKLSIKAGKSGETIYYTTNGDAPTKASARYTGAIMLPPENTTVIRAVEYNSSGRKSRTVKGVYTIRALSAPKAQTWKDVEDVNGMDAKSFSWNKVSGATGYDTSITLLQPGTSKVIQGENREADSTAVTVTTSDAGYMLKGKVRAYIEIDGTRYYSAWSNEVSADNGYEATLSHP</sequence>
<feature type="domain" description="GH29D-like beta-sandwich" evidence="4">
    <location>
        <begin position="325"/>
        <end position="391"/>
    </location>
</feature>
<evidence type="ECO:0000259" key="3">
    <source>
        <dbReference type="Pfam" id="PF13240"/>
    </source>
</evidence>
<organism evidence="5 6">
    <name type="scientific">Pseudoramibacter alactolyticus ATCC 23263</name>
    <dbReference type="NCBI Taxonomy" id="887929"/>
    <lineage>
        <taxon>Bacteria</taxon>
        <taxon>Bacillati</taxon>
        <taxon>Bacillota</taxon>
        <taxon>Clostridia</taxon>
        <taxon>Eubacteriales</taxon>
        <taxon>Eubacteriaceae</taxon>
        <taxon>Pseudoramibacter</taxon>
    </lineage>
</organism>
<feature type="compositionally biased region" description="Basic and acidic residues" evidence="1">
    <location>
        <begin position="84"/>
        <end position="93"/>
    </location>
</feature>
<dbReference type="AlphaFoldDB" id="E6MHT9"/>
<evidence type="ECO:0000259" key="4">
    <source>
        <dbReference type="Pfam" id="PF13290"/>
    </source>
</evidence>
<keyword evidence="2" id="KW-1133">Transmembrane helix</keyword>
<dbReference type="Proteomes" id="UP000004754">
    <property type="component" value="Unassembled WGS sequence"/>
</dbReference>
<dbReference type="Pfam" id="PF13240">
    <property type="entry name" value="Zn_Ribbon_1"/>
    <property type="match status" value="1"/>
</dbReference>
<keyword evidence="6" id="KW-1185">Reference proteome</keyword>
<feature type="compositionally biased region" description="Basic and acidic residues" evidence="1">
    <location>
        <begin position="29"/>
        <end position="43"/>
    </location>
</feature>
<dbReference type="HOGENOM" id="CLU_537320_0_0_9"/>
<proteinExistence type="predicted"/>
<dbReference type="SUPFAM" id="SSF48452">
    <property type="entry name" value="TPR-like"/>
    <property type="match status" value="1"/>
</dbReference>
<dbReference type="Gene3D" id="1.25.40.10">
    <property type="entry name" value="Tetratricopeptide repeat domain"/>
    <property type="match status" value="1"/>
</dbReference>
<reference evidence="5 6" key="1">
    <citation type="submission" date="2010-12" db="EMBL/GenBank/DDBJ databases">
        <authorList>
            <person name="Muzny D."/>
            <person name="Qin X."/>
            <person name="Deng J."/>
            <person name="Jiang H."/>
            <person name="Liu Y."/>
            <person name="Qu J."/>
            <person name="Song X.-Z."/>
            <person name="Zhang L."/>
            <person name="Thornton R."/>
            <person name="Coyle M."/>
            <person name="Francisco L."/>
            <person name="Jackson L."/>
            <person name="Javaid M."/>
            <person name="Korchina V."/>
            <person name="Kovar C."/>
            <person name="Mata R."/>
            <person name="Mathew T."/>
            <person name="Ngo R."/>
            <person name="Nguyen L."/>
            <person name="Nguyen N."/>
            <person name="Okwuonu G."/>
            <person name="Ongeri F."/>
            <person name="Pham C."/>
            <person name="Simmons D."/>
            <person name="Wilczek-Boney K."/>
            <person name="Hale W."/>
            <person name="Jakkamsetti A."/>
            <person name="Pham P."/>
            <person name="Ruth R."/>
            <person name="San Lucas F."/>
            <person name="Warren J."/>
            <person name="Zhang J."/>
            <person name="Zhao Z."/>
            <person name="Zhou C."/>
            <person name="Zhu D."/>
            <person name="Lee S."/>
            <person name="Bess C."/>
            <person name="Blankenburg K."/>
            <person name="Forbes L."/>
            <person name="Fu Q."/>
            <person name="Gubbala S."/>
            <person name="Hirani K."/>
            <person name="Jayaseelan J.C."/>
            <person name="Lara F."/>
            <person name="Munidasa M."/>
            <person name="Palculict T."/>
            <person name="Patil S."/>
            <person name="Pu L.-L."/>
            <person name="Saada N."/>
            <person name="Tang L."/>
            <person name="Weissenberger G."/>
            <person name="Zhu Y."/>
            <person name="Hemphill L."/>
            <person name="Shang Y."/>
            <person name="Youmans B."/>
            <person name="Ayvaz T."/>
            <person name="Ross M."/>
            <person name="Santibanez J."/>
            <person name="Aqrawi P."/>
            <person name="Gross S."/>
            <person name="Joshi V."/>
            <person name="Fowler G."/>
            <person name="Nazareth L."/>
            <person name="Reid J."/>
            <person name="Worley K."/>
            <person name="Petrosino J."/>
            <person name="Highlander S."/>
            <person name="Gibbs R."/>
        </authorList>
    </citation>
    <scope>NUCLEOTIDE SEQUENCE [LARGE SCALE GENOMIC DNA]</scope>
    <source>
        <strain evidence="5 6">ATCC 23263</strain>
    </source>
</reference>
<keyword evidence="2" id="KW-0812">Transmembrane</keyword>
<dbReference type="InterPro" id="IPR011990">
    <property type="entry name" value="TPR-like_helical_dom_sf"/>
</dbReference>
<feature type="domain" description="Zinc-ribbon" evidence="3">
    <location>
        <begin position="2"/>
        <end position="23"/>
    </location>
</feature>